<gene>
    <name evidence="3" type="ORF">AMJ44_03595</name>
</gene>
<accession>A0A0S7Y4L4</accession>
<sequence>MNFKSKFQNPKSKKCFIIIIIFIVGILTFGFGISASAITGDEIIDKVDDNMTYPSARFESEMVIYVGDQVREKRMVSYAEGRDKSFAEFIYPPRDKGVKYLKIEDNMWMYLPSVDKIIKIAGHMLRQSMMGSDFSYEDALESDKLLEKYDIKLITEETTYIKFRKGTEEVTKGRPCYVLDLTAKVKEVTYWQRKIWVDRETFVPVREELFAKSGKKLKVMTLGNVQKYKNRYYPTYISMRNLLRKDSLTEMIITRAEFDVRIPEDTFTQRNLKK</sequence>
<organism evidence="3 4">
    <name type="scientific">candidate division WOR-1 bacterium DG_54_3</name>
    <dbReference type="NCBI Taxonomy" id="1703775"/>
    <lineage>
        <taxon>Bacteria</taxon>
        <taxon>Bacillati</taxon>
        <taxon>Saganbacteria</taxon>
    </lineage>
</organism>
<feature type="domain" description="Uncharacterized protein TP-0789" evidence="2">
    <location>
        <begin position="81"/>
        <end position="274"/>
    </location>
</feature>
<evidence type="ECO:0000259" key="2">
    <source>
        <dbReference type="Pfam" id="PF17131"/>
    </source>
</evidence>
<dbReference type="EMBL" id="LIZX01000022">
    <property type="protein sequence ID" value="KPJ69556.1"/>
    <property type="molecule type" value="Genomic_DNA"/>
</dbReference>
<keyword evidence="1" id="KW-0472">Membrane</keyword>
<proteinExistence type="predicted"/>
<keyword evidence="1" id="KW-1133">Transmembrane helix</keyword>
<dbReference type="CDD" id="cd16329">
    <property type="entry name" value="LolA_like"/>
    <property type="match status" value="1"/>
</dbReference>
<evidence type="ECO:0000256" key="1">
    <source>
        <dbReference type="SAM" id="Phobius"/>
    </source>
</evidence>
<dbReference type="AlphaFoldDB" id="A0A0S7Y4L4"/>
<dbReference type="InterPro" id="IPR052944">
    <property type="entry name" value="Sporulation_related"/>
</dbReference>
<dbReference type="PANTHER" id="PTHR37507">
    <property type="entry name" value="SPORULATION PROTEIN YDCC"/>
    <property type="match status" value="1"/>
</dbReference>
<dbReference type="Gene3D" id="2.50.20.10">
    <property type="entry name" value="Lipoprotein localisation LolA/LolB/LppX"/>
    <property type="match status" value="1"/>
</dbReference>
<dbReference type="Pfam" id="PF17131">
    <property type="entry name" value="LolA_like"/>
    <property type="match status" value="1"/>
</dbReference>
<dbReference type="PANTHER" id="PTHR37507:SF2">
    <property type="entry name" value="SPORULATION PROTEIN YDCC"/>
    <property type="match status" value="1"/>
</dbReference>
<protein>
    <recommendedName>
        <fullName evidence="2">Uncharacterized protein TP-0789 domain-containing protein</fullName>
    </recommendedName>
</protein>
<dbReference type="InterPro" id="IPR033399">
    <property type="entry name" value="TP_0789-like"/>
</dbReference>
<comment type="caution">
    <text evidence="3">The sequence shown here is derived from an EMBL/GenBank/DDBJ whole genome shotgun (WGS) entry which is preliminary data.</text>
</comment>
<evidence type="ECO:0000313" key="3">
    <source>
        <dbReference type="EMBL" id="KPJ69556.1"/>
    </source>
</evidence>
<reference evidence="3 4" key="1">
    <citation type="journal article" date="2015" name="Microbiome">
        <title>Genomic resolution of linkages in carbon, nitrogen, and sulfur cycling among widespread estuary sediment bacteria.</title>
        <authorList>
            <person name="Baker B.J."/>
            <person name="Lazar C.S."/>
            <person name="Teske A.P."/>
            <person name="Dick G.J."/>
        </authorList>
    </citation>
    <scope>NUCLEOTIDE SEQUENCE [LARGE SCALE GENOMIC DNA]</scope>
    <source>
        <strain evidence="3">DG_54_3</strain>
    </source>
</reference>
<name>A0A0S7Y4L4_UNCSA</name>
<dbReference type="Proteomes" id="UP000051861">
    <property type="component" value="Unassembled WGS sequence"/>
</dbReference>
<evidence type="ECO:0000313" key="4">
    <source>
        <dbReference type="Proteomes" id="UP000051861"/>
    </source>
</evidence>
<keyword evidence="1" id="KW-0812">Transmembrane</keyword>
<feature type="transmembrane region" description="Helical" evidence="1">
    <location>
        <begin position="15"/>
        <end position="38"/>
    </location>
</feature>